<dbReference type="PRINTS" id="PR00081">
    <property type="entry name" value="GDHRDH"/>
</dbReference>
<evidence type="ECO:0000313" key="5">
    <source>
        <dbReference type="Proteomes" id="UP000287972"/>
    </source>
</evidence>
<keyword evidence="3" id="KW-0560">Oxidoreductase</keyword>
<protein>
    <submittedName>
        <fullName evidence="4">Uncharacterized protein</fullName>
    </submittedName>
</protein>
<comment type="similarity">
    <text evidence="1">Belongs to the short-chain dehydrogenases/reductases (SDR) family.</text>
</comment>
<evidence type="ECO:0000256" key="3">
    <source>
        <dbReference type="ARBA" id="ARBA00023002"/>
    </source>
</evidence>
<proteinExistence type="inferred from homology"/>
<dbReference type="PANTHER" id="PTHR43618:SF4">
    <property type="entry name" value="SHORT CHAIN DEHYDROGENASE_REDUCTASE FAMILY (AFU_ORTHOLOGUE AFUA_7G04540)"/>
    <property type="match status" value="1"/>
</dbReference>
<dbReference type="InterPro" id="IPR002347">
    <property type="entry name" value="SDR_fam"/>
</dbReference>
<dbReference type="Gene3D" id="3.40.50.720">
    <property type="entry name" value="NAD(P)-binding Rossmann-like Domain"/>
    <property type="match status" value="1"/>
</dbReference>
<dbReference type="SUPFAM" id="SSF51735">
    <property type="entry name" value="NAD(P)-binding Rossmann-fold domains"/>
    <property type="match status" value="1"/>
</dbReference>
<evidence type="ECO:0000256" key="2">
    <source>
        <dbReference type="ARBA" id="ARBA00022857"/>
    </source>
</evidence>
<evidence type="ECO:0000313" key="4">
    <source>
        <dbReference type="EMBL" id="RSL72526.1"/>
    </source>
</evidence>
<dbReference type="InterPro" id="IPR052178">
    <property type="entry name" value="Sec_Metab_Biosynth_SDR"/>
</dbReference>
<keyword evidence="5" id="KW-1185">Reference proteome</keyword>
<dbReference type="PANTHER" id="PTHR43618">
    <property type="entry name" value="7-ALPHA-HYDROXYSTEROID DEHYDROGENASE"/>
    <property type="match status" value="1"/>
</dbReference>
<dbReference type="CDD" id="cd05233">
    <property type="entry name" value="SDR_c"/>
    <property type="match status" value="1"/>
</dbReference>
<dbReference type="GO" id="GO:0016491">
    <property type="term" value="F:oxidoreductase activity"/>
    <property type="evidence" value="ECO:0007669"/>
    <property type="project" value="UniProtKB-KW"/>
</dbReference>
<accession>A0A428R4R3</accession>
<reference evidence="4 5" key="1">
    <citation type="submission" date="2017-06" db="EMBL/GenBank/DDBJ databases">
        <title>Comparative genomic analysis of Ambrosia Fusariam Clade fungi.</title>
        <authorList>
            <person name="Stajich J.E."/>
            <person name="Carrillo J."/>
            <person name="Kijimoto T."/>
            <person name="Eskalen A."/>
            <person name="O'Donnell K."/>
            <person name="Kasson M."/>
        </authorList>
    </citation>
    <scope>NUCLEOTIDE SEQUENCE [LARGE SCALE GENOMIC DNA]</scope>
    <source>
        <strain evidence="4 5">NRRL62606</strain>
    </source>
</reference>
<dbReference type="EMBL" id="NKCL01000420">
    <property type="protein sequence ID" value="RSL72526.1"/>
    <property type="molecule type" value="Genomic_DNA"/>
</dbReference>
<dbReference type="Proteomes" id="UP000287972">
    <property type="component" value="Unassembled WGS sequence"/>
</dbReference>
<dbReference type="Pfam" id="PF00106">
    <property type="entry name" value="adh_short"/>
    <property type="match status" value="1"/>
</dbReference>
<dbReference type="InterPro" id="IPR036291">
    <property type="entry name" value="NAD(P)-bd_dom_sf"/>
</dbReference>
<dbReference type="FunFam" id="3.40.50.720:FF:000084">
    <property type="entry name" value="Short-chain dehydrogenase reductase"/>
    <property type="match status" value="1"/>
</dbReference>
<sequence length="297" mass="31604">MSNFSISNLFDVSGKVVVVTGGGSGLGKAITQGFSTNGAKVYITGRRLDVLEKTAKEFNAAGGNVIPVQSDVGTKVGCKALVESISQKESHIDVLVNNAGVSRQIDFPAWDHNNADQVQKALWDGVDDEHFTFTNSVNVNGVYFTTVGFVPLLRKSEDPSVIIISSLAGLANQRAMGSLTYAISKAASLHTSKLLAGRFHPMRIRVNCILPGIFPTEMTTTNNTSNESSMNKFAVKAAKRCTAGRAGRPEEIVGPCLMLSSKAGGYMNGGHLIVEGGRLMGCSINDGLRMPEDTYVN</sequence>
<comment type="caution">
    <text evidence="4">The sequence shown here is derived from an EMBL/GenBank/DDBJ whole genome shotgun (WGS) entry which is preliminary data.</text>
</comment>
<dbReference type="AlphaFoldDB" id="A0A428R4R3"/>
<organism evidence="4 5">
    <name type="scientific">Fusarium floridanum</name>
    <dbReference type="NCBI Taxonomy" id="1325733"/>
    <lineage>
        <taxon>Eukaryota</taxon>
        <taxon>Fungi</taxon>
        <taxon>Dikarya</taxon>
        <taxon>Ascomycota</taxon>
        <taxon>Pezizomycotina</taxon>
        <taxon>Sordariomycetes</taxon>
        <taxon>Hypocreomycetidae</taxon>
        <taxon>Hypocreales</taxon>
        <taxon>Nectriaceae</taxon>
        <taxon>Fusarium</taxon>
        <taxon>Fusarium solani species complex</taxon>
    </lineage>
</organism>
<gene>
    <name evidence="4" type="ORF">CEP51_011874</name>
</gene>
<evidence type="ECO:0000256" key="1">
    <source>
        <dbReference type="ARBA" id="ARBA00006484"/>
    </source>
</evidence>
<keyword evidence="2" id="KW-0521">NADP</keyword>
<name>A0A428R4R3_9HYPO</name>